<dbReference type="RefSeq" id="WP_120186017.1">
    <property type="nucleotide sequence ID" value="NZ_RAQM01000006.1"/>
</dbReference>
<keyword evidence="1" id="KW-0732">Signal</keyword>
<sequence>MKKIFKISYAALVCLTLIIIGCSDSDNDFTGIANTELSGKVFGTEFKAKGGQAFMSGNNELSVHITNIQADCSSDIFDYELEVSTYVKAELGTYNNTNVVFNKKGFGPLNYLQGVVEVVRIANNEVTLKIKANSSADNSVEGFFTLPFCK</sequence>
<dbReference type="PROSITE" id="PS51257">
    <property type="entry name" value="PROKAR_LIPOPROTEIN"/>
    <property type="match status" value="1"/>
</dbReference>
<evidence type="ECO:0000313" key="3">
    <source>
        <dbReference type="Proteomes" id="UP000285780"/>
    </source>
</evidence>
<name>A0A420E5C8_9FLAO</name>
<keyword evidence="3" id="KW-1185">Reference proteome</keyword>
<evidence type="ECO:0008006" key="4">
    <source>
        <dbReference type="Google" id="ProtNLM"/>
    </source>
</evidence>
<accession>A0A420E5C8</accession>
<gene>
    <name evidence="2" type="ORF">C8N26_0710</name>
</gene>
<evidence type="ECO:0000256" key="1">
    <source>
        <dbReference type="SAM" id="SignalP"/>
    </source>
</evidence>
<dbReference type="AlphaFoldDB" id="A0A420E5C8"/>
<comment type="caution">
    <text evidence="2">The sequence shown here is derived from an EMBL/GenBank/DDBJ whole genome shotgun (WGS) entry which is preliminary data.</text>
</comment>
<protein>
    <recommendedName>
        <fullName evidence="4">Lipocalin-like domain-containing protein</fullName>
    </recommendedName>
</protein>
<feature type="signal peptide" evidence="1">
    <location>
        <begin position="1"/>
        <end position="25"/>
    </location>
</feature>
<proteinExistence type="predicted"/>
<dbReference type="EMBL" id="RAQM01000006">
    <property type="protein sequence ID" value="RKF05306.1"/>
    <property type="molecule type" value="Genomic_DNA"/>
</dbReference>
<evidence type="ECO:0000313" key="2">
    <source>
        <dbReference type="EMBL" id="RKF05306.1"/>
    </source>
</evidence>
<feature type="chain" id="PRO_5019498371" description="Lipocalin-like domain-containing protein" evidence="1">
    <location>
        <begin position="26"/>
        <end position="150"/>
    </location>
</feature>
<dbReference type="Proteomes" id="UP000285780">
    <property type="component" value="Unassembled WGS sequence"/>
</dbReference>
<organism evidence="2 3">
    <name type="scientific">Tenacibaculum lutimaris</name>
    <dbReference type="NCBI Taxonomy" id="285258"/>
    <lineage>
        <taxon>Bacteria</taxon>
        <taxon>Pseudomonadati</taxon>
        <taxon>Bacteroidota</taxon>
        <taxon>Flavobacteriia</taxon>
        <taxon>Flavobacteriales</taxon>
        <taxon>Flavobacteriaceae</taxon>
        <taxon>Tenacibaculum</taxon>
    </lineage>
</organism>
<reference evidence="2 3" key="1">
    <citation type="submission" date="2018-09" db="EMBL/GenBank/DDBJ databases">
        <title>Genomic Encyclopedia of Archaeal and Bacterial Type Strains, Phase II (KMG-II): from individual species to whole genera.</title>
        <authorList>
            <person name="Goeker M."/>
        </authorList>
    </citation>
    <scope>NUCLEOTIDE SEQUENCE [LARGE SCALE GENOMIC DNA]</scope>
    <source>
        <strain evidence="2 3">DSM 16505</strain>
    </source>
</reference>